<evidence type="ECO:0000313" key="2">
    <source>
        <dbReference type="EMBL" id="CAB4927727.1"/>
    </source>
</evidence>
<feature type="domain" description="Tyrosine specific protein phosphatases" evidence="1">
    <location>
        <begin position="109"/>
        <end position="156"/>
    </location>
</feature>
<dbReference type="InterPro" id="IPR000387">
    <property type="entry name" value="Tyr_Pase_dom"/>
</dbReference>
<dbReference type="PROSITE" id="PS00383">
    <property type="entry name" value="TYR_PHOSPHATASE_1"/>
    <property type="match status" value="1"/>
</dbReference>
<dbReference type="Pfam" id="PF13350">
    <property type="entry name" value="Y_phosphatase3"/>
    <property type="match status" value="1"/>
</dbReference>
<dbReference type="PANTHER" id="PTHR31126:SF1">
    <property type="entry name" value="TYROSINE SPECIFIC PROTEIN PHOSPHATASES DOMAIN-CONTAINING PROTEIN"/>
    <property type="match status" value="1"/>
</dbReference>
<gene>
    <name evidence="2" type="ORF">UFOPK3610_01767</name>
</gene>
<evidence type="ECO:0000259" key="1">
    <source>
        <dbReference type="PROSITE" id="PS50056"/>
    </source>
</evidence>
<dbReference type="AlphaFoldDB" id="A0A6J7IBM5"/>
<dbReference type="PANTHER" id="PTHR31126">
    <property type="entry name" value="TYROSINE-PROTEIN PHOSPHATASE"/>
    <property type="match status" value="1"/>
</dbReference>
<sequence>MTQVEGALNFRDAGGLPAGEGRQVAKGKLFRSDTLQFLTVRDVELLVDDHGLRTIIDLRLDYEVAIEGRGLLESRDVGYHHLPFDVAGTRSEDQGHATPILTGKDPMVPHYLGYLTTMPDSVAGVFRALAEAGSVPAVIHCAAGKDRTGVAVAMLLSVAGASDEDIAAEYELSSDYVDAVLDRLRTLKSYGDSISLLPPEMRLTQGTNITRFLEEVRRIYGGVDSYLLARGVTEEQLMAVRENLTEPV</sequence>
<dbReference type="InterPro" id="IPR016130">
    <property type="entry name" value="Tyr_Pase_AS"/>
</dbReference>
<dbReference type="Gene3D" id="3.90.190.10">
    <property type="entry name" value="Protein tyrosine phosphatase superfamily"/>
    <property type="match status" value="1"/>
</dbReference>
<reference evidence="2" key="1">
    <citation type="submission" date="2020-05" db="EMBL/GenBank/DDBJ databases">
        <authorList>
            <person name="Chiriac C."/>
            <person name="Salcher M."/>
            <person name="Ghai R."/>
            <person name="Kavagutti S V."/>
        </authorList>
    </citation>
    <scope>NUCLEOTIDE SEQUENCE</scope>
</reference>
<protein>
    <submittedName>
        <fullName evidence="2">Unannotated protein</fullName>
    </submittedName>
</protein>
<dbReference type="EMBL" id="CAFBMR010000110">
    <property type="protein sequence ID" value="CAB4927727.1"/>
    <property type="molecule type" value="Genomic_DNA"/>
</dbReference>
<dbReference type="GO" id="GO:0004721">
    <property type="term" value="F:phosphoprotein phosphatase activity"/>
    <property type="evidence" value="ECO:0007669"/>
    <property type="project" value="InterPro"/>
</dbReference>
<name>A0A6J7IBM5_9ZZZZ</name>
<dbReference type="PROSITE" id="PS50056">
    <property type="entry name" value="TYR_PHOSPHATASE_2"/>
    <property type="match status" value="1"/>
</dbReference>
<dbReference type="InterPro" id="IPR029021">
    <property type="entry name" value="Prot-tyrosine_phosphatase-like"/>
</dbReference>
<accession>A0A6J7IBM5</accession>
<dbReference type="InterPro" id="IPR026893">
    <property type="entry name" value="Tyr/Ser_Pase_IphP-type"/>
</dbReference>
<dbReference type="SUPFAM" id="SSF52799">
    <property type="entry name" value="(Phosphotyrosine protein) phosphatases II"/>
    <property type="match status" value="1"/>
</dbReference>
<proteinExistence type="predicted"/>
<organism evidence="2">
    <name type="scientific">freshwater metagenome</name>
    <dbReference type="NCBI Taxonomy" id="449393"/>
    <lineage>
        <taxon>unclassified sequences</taxon>
        <taxon>metagenomes</taxon>
        <taxon>ecological metagenomes</taxon>
    </lineage>
</organism>